<feature type="transmembrane region" description="Helical" evidence="1">
    <location>
        <begin position="49"/>
        <end position="67"/>
    </location>
</feature>
<comment type="caution">
    <text evidence="2">The sequence shown here is derived from an EMBL/GenBank/DDBJ whole genome shotgun (WGS) entry which is preliminary data.</text>
</comment>
<sequence>MENSRKDSVTNKKISILINLLIGIFVGNYKIISTKIYTTMVNNPNGTTVIINLILIIIFITILVSIWDKLVGNR</sequence>
<evidence type="ECO:0000256" key="1">
    <source>
        <dbReference type="SAM" id="Phobius"/>
    </source>
</evidence>
<gene>
    <name evidence="2" type="ORF">BD821_10732</name>
</gene>
<keyword evidence="1" id="KW-1133">Transmembrane helix</keyword>
<protein>
    <submittedName>
        <fullName evidence="2">Uncharacterized protein</fullName>
    </submittedName>
</protein>
<dbReference type="EMBL" id="PTIS01000007">
    <property type="protein sequence ID" value="PPK48395.1"/>
    <property type="molecule type" value="Genomic_DNA"/>
</dbReference>
<name>A0A2S6FXY2_9CLOT</name>
<accession>A0A2S6FXY2</accession>
<organism evidence="2 3">
    <name type="scientific">Clostridium algidicarnis DSM 15099</name>
    <dbReference type="NCBI Taxonomy" id="1121295"/>
    <lineage>
        <taxon>Bacteria</taxon>
        <taxon>Bacillati</taxon>
        <taxon>Bacillota</taxon>
        <taxon>Clostridia</taxon>
        <taxon>Eubacteriales</taxon>
        <taxon>Clostridiaceae</taxon>
        <taxon>Clostridium</taxon>
    </lineage>
</organism>
<feature type="transmembrane region" description="Helical" evidence="1">
    <location>
        <begin position="12"/>
        <end position="29"/>
    </location>
</feature>
<dbReference type="Proteomes" id="UP000239863">
    <property type="component" value="Unassembled WGS sequence"/>
</dbReference>
<proteinExistence type="predicted"/>
<evidence type="ECO:0000313" key="2">
    <source>
        <dbReference type="EMBL" id="PPK48395.1"/>
    </source>
</evidence>
<keyword evidence="1" id="KW-0472">Membrane</keyword>
<evidence type="ECO:0000313" key="3">
    <source>
        <dbReference type="Proteomes" id="UP000239863"/>
    </source>
</evidence>
<reference evidence="2 3" key="1">
    <citation type="submission" date="2018-02" db="EMBL/GenBank/DDBJ databases">
        <title>Genomic Encyclopedia of Archaeal and Bacterial Type Strains, Phase II (KMG-II): from individual species to whole genera.</title>
        <authorList>
            <person name="Goeker M."/>
        </authorList>
    </citation>
    <scope>NUCLEOTIDE SEQUENCE [LARGE SCALE GENOMIC DNA]</scope>
    <source>
        <strain evidence="2 3">DSM 15099</strain>
    </source>
</reference>
<keyword evidence="1" id="KW-0812">Transmembrane</keyword>
<dbReference type="AlphaFoldDB" id="A0A2S6FXY2"/>